<comment type="caution">
    <text evidence="1">The sequence shown here is derived from an EMBL/GenBank/DDBJ whole genome shotgun (WGS) entry which is preliminary data.</text>
</comment>
<evidence type="ECO:0000313" key="1">
    <source>
        <dbReference type="EMBL" id="KAI9898357.1"/>
    </source>
</evidence>
<dbReference type="Proteomes" id="UP001163324">
    <property type="component" value="Chromosome 6"/>
</dbReference>
<sequence length="790" mass="87447">MDPMDSQSSLPTAATTQPKRSRILLSCGPCRASKLKCNREAPCSQCTKKAREDLCVYAPKPTKTKRRAARGDMSARLKRLEGMVRGMMDEDDEDDGDGVPGGKRNEDADTVGNLGGHVIKGENATTYVGATHCMAMLEDIEDLKCYFDVPEEEENEGPPEDIEAPEMLILQRGSPLNKDDLLCQIPDRNIADRLMSRYFASMSPSQHVMHRPAFTRQYARFWNDPSSVDLHWLAQLFMMLCLGVFYNSHIAPHELEGDSPMPMMDRVRHYKSCAGWALVLGKYTQPTPATLPAFMLFVETNFLFNRAAQMNCYLLSAVNIRILLKMGLHRDPSKLANISVFEGEMRRRIWNMATQLETLVSFHMGLPSMLPSIDSDTEVPRNLQDEDFDEGFTELPQSRPNTEHTHMMYPIHKTHLMRAFGNIARQAHSLTPTAYPDTLKLDKALQAAWEGLPSFARVRPLDECIGDSPTLLMQRFGLAALYNKGRIVLHRPYLAEPAPKSERDYSRQQCFQAATTLLRNQSIIYEACKVGNLMSQHAWFVSSLSVHDYLSAATVIYIIIQNENYAASGPGWDWTHPDIKKPSKEELIDMLRRSWMIWSDISSDTIELRKTAHTLAAMLARLGCPVDQSPSAGTGPTESSPVDPSVTSTNSSSVMPQSSVSNTGTGSDLFSTNGFSGVPTGAGSVNTAVTSAAPPDGLDSMTFPSFDIPLGQIQAQTQAQSQTTFDFDPSWASSGNIDWRLFDISLAHSHTAGTDMAETGPIWTERVPIEEMDFMASGWGQGAGNGGMSG</sequence>
<protein>
    <submittedName>
        <fullName evidence="1">Uncharacterized protein</fullName>
    </submittedName>
</protein>
<name>A0ACC0UW54_9HYPO</name>
<dbReference type="EMBL" id="CM047945">
    <property type="protein sequence ID" value="KAI9898357.1"/>
    <property type="molecule type" value="Genomic_DNA"/>
</dbReference>
<reference evidence="1" key="1">
    <citation type="submission" date="2022-10" db="EMBL/GenBank/DDBJ databases">
        <title>Complete Genome of Trichothecium roseum strain YXFP-22015, a Plant Pathogen Isolated from Citrus.</title>
        <authorList>
            <person name="Wang Y."/>
            <person name="Zhu L."/>
        </authorList>
    </citation>
    <scope>NUCLEOTIDE SEQUENCE</scope>
    <source>
        <strain evidence="1">YXFP-22015</strain>
    </source>
</reference>
<gene>
    <name evidence="1" type="ORF">N3K66_006717</name>
</gene>
<accession>A0ACC0UW54</accession>
<proteinExistence type="predicted"/>
<evidence type="ECO:0000313" key="2">
    <source>
        <dbReference type="Proteomes" id="UP001163324"/>
    </source>
</evidence>
<keyword evidence="2" id="KW-1185">Reference proteome</keyword>
<organism evidence="1 2">
    <name type="scientific">Trichothecium roseum</name>
    <dbReference type="NCBI Taxonomy" id="47278"/>
    <lineage>
        <taxon>Eukaryota</taxon>
        <taxon>Fungi</taxon>
        <taxon>Dikarya</taxon>
        <taxon>Ascomycota</taxon>
        <taxon>Pezizomycotina</taxon>
        <taxon>Sordariomycetes</taxon>
        <taxon>Hypocreomycetidae</taxon>
        <taxon>Hypocreales</taxon>
        <taxon>Hypocreales incertae sedis</taxon>
        <taxon>Trichothecium</taxon>
    </lineage>
</organism>